<sequence length="212" mass="24030">MSSKWKFGFNISCIGKGRESTLPNGRISSVDSTEREPTKIGIRHPSLTPEPERKCNRFRKLRRSNSYPMEISLPTNVIHVHHAIYIPATGDFVGLPESMRIQLNTSSITPEKDSQNPQEDGDYDDLPPPRPLSSLQGDYDDLPPPRRLSSLQWDYDDLPPPRPLSNTDADYDDIPPPRPLSNTDVDYDNLPPPRAVSTYYLATRHISTQIHK</sequence>
<dbReference type="AlphaFoldDB" id="A0AAN8WBQ7"/>
<proteinExistence type="predicted"/>
<dbReference type="InterPro" id="IPR000095">
    <property type="entry name" value="CRIB_dom"/>
</dbReference>
<comment type="caution">
    <text evidence="3">The sequence shown here is derived from an EMBL/GenBank/DDBJ whole genome shotgun (WGS) entry which is preliminary data.</text>
</comment>
<dbReference type="InterPro" id="IPR036936">
    <property type="entry name" value="CRIB_dom_sf"/>
</dbReference>
<gene>
    <name evidence="3" type="ORF">SK128_010564</name>
</gene>
<keyword evidence="4" id="KW-1185">Reference proteome</keyword>
<dbReference type="Pfam" id="PF00786">
    <property type="entry name" value="PBD"/>
    <property type="match status" value="1"/>
</dbReference>
<evidence type="ECO:0000313" key="4">
    <source>
        <dbReference type="Proteomes" id="UP001381693"/>
    </source>
</evidence>
<evidence type="ECO:0000313" key="3">
    <source>
        <dbReference type="EMBL" id="KAK7027289.1"/>
    </source>
</evidence>
<organism evidence="3 4">
    <name type="scientific">Halocaridina rubra</name>
    <name type="common">Hawaiian red shrimp</name>
    <dbReference type="NCBI Taxonomy" id="373956"/>
    <lineage>
        <taxon>Eukaryota</taxon>
        <taxon>Metazoa</taxon>
        <taxon>Ecdysozoa</taxon>
        <taxon>Arthropoda</taxon>
        <taxon>Crustacea</taxon>
        <taxon>Multicrustacea</taxon>
        <taxon>Malacostraca</taxon>
        <taxon>Eumalacostraca</taxon>
        <taxon>Eucarida</taxon>
        <taxon>Decapoda</taxon>
        <taxon>Pleocyemata</taxon>
        <taxon>Caridea</taxon>
        <taxon>Atyoidea</taxon>
        <taxon>Atyidae</taxon>
        <taxon>Halocaridina</taxon>
    </lineage>
</organism>
<dbReference type="EMBL" id="JAXCGZ010022691">
    <property type="protein sequence ID" value="KAK7027289.1"/>
    <property type="molecule type" value="Genomic_DNA"/>
</dbReference>
<feature type="domain" description="CRIB" evidence="2">
    <location>
        <begin position="70"/>
        <end position="119"/>
    </location>
</feature>
<accession>A0AAN8WBQ7</accession>
<dbReference type="Gene3D" id="3.90.810.10">
    <property type="entry name" value="CRIB domain"/>
    <property type="match status" value="1"/>
</dbReference>
<protein>
    <recommendedName>
        <fullName evidence="2">CRIB domain-containing protein</fullName>
    </recommendedName>
</protein>
<name>A0AAN8WBQ7_HALRR</name>
<feature type="region of interest" description="Disordered" evidence="1">
    <location>
        <begin position="107"/>
        <end position="191"/>
    </location>
</feature>
<evidence type="ECO:0000256" key="1">
    <source>
        <dbReference type="SAM" id="MobiDB-lite"/>
    </source>
</evidence>
<feature type="region of interest" description="Disordered" evidence="1">
    <location>
        <begin position="23"/>
        <end position="52"/>
    </location>
</feature>
<evidence type="ECO:0000259" key="2">
    <source>
        <dbReference type="Pfam" id="PF00786"/>
    </source>
</evidence>
<dbReference type="Proteomes" id="UP001381693">
    <property type="component" value="Unassembled WGS sequence"/>
</dbReference>
<reference evidence="3 4" key="1">
    <citation type="submission" date="2023-11" db="EMBL/GenBank/DDBJ databases">
        <title>Halocaridina rubra genome assembly.</title>
        <authorList>
            <person name="Smith C."/>
        </authorList>
    </citation>
    <scope>NUCLEOTIDE SEQUENCE [LARGE SCALE GENOMIC DNA]</scope>
    <source>
        <strain evidence="3">EP-1</strain>
        <tissue evidence="3">Whole</tissue>
    </source>
</reference>